<sequence length="187" mass="22118">MFILLASGFVVPPMVVFPYKRIPAEIGHSVPDSWGIGRSDRAWMKTEVFYEKIWKKFQADKEHKKQVEEEKKEQRKRKREEKTLNRKQMLKKKKERITNVGKGTDVTEMSSFKQDMCYFCVRNIKTENGSLQCSLCNKLFHEKCVPKNHQQHIPDNTDCDDFLFHLCYNVDESDSEDLFLNTESDNE</sequence>
<name>A0ABQ8STA3_PERAM</name>
<accession>A0ABQ8STA3</accession>
<reference evidence="2 3" key="1">
    <citation type="journal article" date="2022" name="Allergy">
        <title>Genome assembly and annotation of Periplaneta americana reveal a comprehensive cockroach allergen profile.</title>
        <authorList>
            <person name="Wang L."/>
            <person name="Xiong Q."/>
            <person name="Saelim N."/>
            <person name="Wang L."/>
            <person name="Nong W."/>
            <person name="Wan A.T."/>
            <person name="Shi M."/>
            <person name="Liu X."/>
            <person name="Cao Q."/>
            <person name="Hui J.H.L."/>
            <person name="Sookrung N."/>
            <person name="Leung T.F."/>
            <person name="Tungtrongchitr A."/>
            <person name="Tsui S.K.W."/>
        </authorList>
    </citation>
    <scope>NUCLEOTIDE SEQUENCE [LARGE SCALE GENOMIC DNA]</scope>
    <source>
        <strain evidence="2">PWHHKU_190912</strain>
    </source>
</reference>
<dbReference type="SUPFAM" id="SSF57903">
    <property type="entry name" value="FYVE/PHD zinc finger"/>
    <property type="match status" value="1"/>
</dbReference>
<evidence type="ECO:0000256" key="1">
    <source>
        <dbReference type="SAM" id="MobiDB-lite"/>
    </source>
</evidence>
<feature type="compositionally biased region" description="Basic and acidic residues" evidence="1">
    <location>
        <begin position="64"/>
        <end position="73"/>
    </location>
</feature>
<protein>
    <submittedName>
        <fullName evidence="2">Uncharacterized protein</fullName>
    </submittedName>
</protein>
<keyword evidence="3" id="KW-1185">Reference proteome</keyword>
<dbReference type="Proteomes" id="UP001148838">
    <property type="component" value="Unassembled WGS sequence"/>
</dbReference>
<organism evidence="2 3">
    <name type="scientific">Periplaneta americana</name>
    <name type="common">American cockroach</name>
    <name type="synonym">Blatta americana</name>
    <dbReference type="NCBI Taxonomy" id="6978"/>
    <lineage>
        <taxon>Eukaryota</taxon>
        <taxon>Metazoa</taxon>
        <taxon>Ecdysozoa</taxon>
        <taxon>Arthropoda</taxon>
        <taxon>Hexapoda</taxon>
        <taxon>Insecta</taxon>
        <taxon>Pterygota</taxon>
        <taxon>Neoptera</taxon>
        <taxon>Polyneoptera</taxon>
        <taxon>Dictyoptera</taxon>
        <taxon>Blattodea</taxon>
        <taxon>Blattoidea</taxon>
        <taxon>Blattidae</taxon>
        <taxon>Blattinae</taxon>
        <taxon>Periplaneta</taxon>
    </lineage>
</organism>
<comment type="caution">
    <text evidence="2">The sequence shown here is derived from an EMBL/GenBank/DDBJ whole genome shotgun (WGS) entry which is preliminary data.</text>
</comment>
<evidence type="ECO:0000313" key="3">
    <source>
        <dbReference type="Proteomes" id="UP001148838"/>
    </source>
</evidence>
<proteinExistence type="predicted"/>
<dbReference type="InterPro" id="IPR011011">
    <property type="entry name" value="Znf_FYVE_PHD"/>
</dbReference>
<evidence type="ECO:0000313" key="2">
    <source>
        <dbReference type="EMBL" id="KAJ4436955.1"/>
    </source>
</evidence>
<feature type="region of interest" description="Disordered" evidence="1">
    <location>
        <begin position="64"/>
        <end position="90"/>
    </location>
</feature>
<dbReference type="EMBL" id="JAJSOF020000021">
    <property type="protein sequence ID" value="KAJ4436955.1"/>
    <property type="molecule type" value="Genomic_DNA"/>
</dbReference>
<gene>
    <name evidence="2" type="ORF">ANN_17087</name>
</gene>